<dbReference type="GO" id="GO:0000978">
    <property type="term" value="F:RNA polymerase II cis-regulatory region sequence-specific DNA binding"/>
    <property type="evidence" value="ECO:0007669"/>
    <property type="project" value="TreeGrafter"/>
</dbReference>
<name>A0A833QE77_9POAL</name>
<keyword evidence="8" id="KW-1185">Reference proteome</keyword>
<dbReference type="PANTHER" id="PTHR11945:SF776">
    <property type="entry name" value="AGAMOUS-LIKE 50-RELATED"/>
    <property type="match status" value="1"/>
</dbReference>
<evidence type="ECO:0000256" key="4">
    <source>
        <dbReference type="ARBA" id="ARBA00023163"/>
    </source>
</evidence>
<sequence length="395" mass="42996">MADQGESSNGRRGRQRRQVLRRIANEDARQVTFSKRRKGLFKKASELATLCGVEVGILVNSPAGRPYTFGSPAVETVFDRFLSNNPHQPNQALVGNERMYQRAMINDLNQQYTDLKGRLDASDFQRALLNERLKRTAEATPEGNWSKRIDELQIDELRQLFDTLCKTKARIVARQNEIIRAQAASSSHASVANYPGQTQSSIIGNSPFADGSHSVQTNQINMGSTEPGMFGYIQPNLSINPRVGGLDLSLRAAPETIPGLVPNSGGVNNALMPVQYGFGFGSNSAIQNPSTAGYGTNTDLFIDPNGFGQSYGMNNQPMSYNFNSNILQPNNPLGGINLGSNQFESDSLEGLVGPYSSTSQGQFLPWGTGNLARIILGVLIQVQVLKTRLVLATLA</sequence>
<keyword evidence="2" id="KW-0805">Transcription regulation</keyword>
<evidence type="ECO:0000259" key="6">
    <source>
        <dbReference type="PROSITE" id="PS50066"/>
    </source>
</evidence>
<protein>
    <submittedName>
        <fullName evidence="7">Agamous-like MADS-box protein AGL61</fullName>
    </submittedName>
</protein>
<dbReference type="GO" id="GO:0000981">
    <property type="term" value="F:DNA-binding transcription factor activity, RNA polymerase II-specific"/>
    <property type="evidence" value="ECO:0007669"/>
    <property type="project" value="TreeGrafter"/>
</dbReference>
<dbReference type="SUPFAM" id="SSF55455">
    <property type="entry name" value="SRF-like"/>
    <property type="match status" value="1"/>
</dbReference>
<dbReference type="PANTHER" id="PTHR11945">
    <property type="entry name" value="MADS BOX PROTEIN"/>
    <property type="match status" value="1"/>
</dbReference>
<evidence type="ECO:0000256" key="1">
    <source>
        <dbReference type="ARBA" id="ARBA00004123"/>
    </source>
</evidence>
<evidence type="ECO:0000256" key="5">
    <source>
        <dbReference type="ARBA" id="ARBA00023242"/>
    </source>
</evidence>
<organism evidence="7 8">
    <name type="scientific">Carex littledalei</name>
    <dbReference type="NCBI Taxonomy" id="544730"/>
    <lineage>
        <taxon>Eukaryota</taxon>
        <taxon>Viridiplantae</taxon>
        <taxon>Streptophyta</taxon>
        <taxon>Embryophyta</taxon>
        <taxon>Tracheophyta</taxon>
        <taxon>Spermatophyta</taxon>
        <taxon>Magnoliopsida</taxon>
        <taxon>Liliopsida</taxon>
        <taxon>Poales</taxon>
        <taxon>Cyperaceae</taxon>
        <taxon>Cyperoideae</taxon>
        <taxon>Cariceae</taxon>
        <taxon>Carex</taxon>
        <taxon>Carex subgen. Euthyceras</taxon>
    </lineage>
</organism>
<dbReference type="Proteomes" id="UP000623129">
    <property type="component" value="Unassembled WGS sequence"/>
</dbReference>
<reference evidence="7" key="1">
    <citation type="submission" date="2020-01" db="EMBL/GenBank/DDBJ databases">
        <title>Genome sequence of Kobresia littledalei, the first chromosome-level genome in the family Cyperaceae.</title>
        <authorList>
            <person name="Qu G."/>
        </authorList>
    </citation>
    <scope>NUCLEOTIDE SEQUENCE</scope>
    <source>
        <strain evidence="7">C.B.Clarke</strain>
        <tissue evidence="7">Leaf</tissue>
    </source>
</reference>
<dbReference type="GO" id="GO:0005634">
    <property type="term" value="C:nucleus"/>
    <property type="evidence" value="ECO:0007669"/>
    <property type="project" value="UniProtKB-SubCell"/>
</dbReference>
<feature type="domain" description="MADS-box" evidence="6">
    <location>
        <begin position="13"/>
        <end position="73"/>
    </location>
</feature>
<dbReference type="PROSITE" id="PS50066">
    <property type="entry name" value="MADS_BOX_2"/>
    <property type="match status" value="1"/>
</dbReference>
<dbReference type="EMBL" id="SWLB01000028">
    <property type="protein sequence ID" value="KAF3320926.1"/>
    <property type="molecule type" value="Genomic_DNA"/>
</dbReference>
<dbReference type="OrthoDB" id="1898716at2759"/>
<evidence type="ECO:0000256" key="2">
    <source>
        <dbReference type="ARBA" id="ARBA00023015"/>
    </source>
</evidence>
<comment type="subcellular location">
    <subcellularLocation>
        <location evidence="1">Nucleus</location>
    </subcellularLocation>
</comment>
<dbReference type="InterPro" id="IPR002100">
    <property type="entry name" value="TF_MADSbox"/>
</dbReference>
<dbReference type="PRINTS" id="PR00404">
    <property type="entry name" value="MADSDOMAIN"/>
</dbReference>
<accession>A0A833QE77</accession>
<dbReference type="FunFam" id="3.40.1810.10:FF:000006">
    <property type="entry name" value="Agamous-like MADS-box protein AGL62"/>
    <property type="match status" value="1"/>
</dbReference>
<dbReference type="SMART" id="SM00432">
    <property type="entry name" value="MADS"/>
    <property type="match status" value="1"/>
</dbReference>
<keyword evidence="5" id="KW-0539">Nucleus</keyword>
<evidence type="ECO:0000313" key="8">
    <source>
        <dbReference type="Proteomes" id="UP000623129"/>
    </source>
</evidence>
<dbReference type="GO" id="GO:0046983">
    <property type="term" value="F:protein dimerization activity"/>
    <property type="evidence" value="ECO:0007669"/>
    <property type="project" value="InterPro"/>
</dbReference>
<dbReference type="InterPro" id="IPR036879">
    <property type="entry name" value="TF_MADSbox_sf"/>
</dbReference>
<proteinExistence type="predicted"/>
<keyword evidence="4" id="KW-0804">Transcription</keyword>
<evidence type="ECO:0000256" key="3">
    <source>
        <dbReference type="ARBA" id="ARBA00023125"/>
    </source>
</evidence>
<gene>
    <name evidence="7" type="ORF">FCM35_KLT15060</name>
</gene>
<comment type="caution">
    <text evidence="7">The sequence shown here is derived from an EMBL/GenBank/DDBJ whole genome shotgun (WGS) entry which is preliminary data.</text>
</comment>
<dbReference type="Gene3D" id="3.40.1810.10">
    <property type="entry name" value="Transcription factor, MADS-box"/>
    <property type="match status" value="1"/>
</dbReference>
<dbReference type="AlphaFoldDB" id="A0A833QE77"/>
<dbReference type="Pfam" id="PF00319">
    <property type="entry name" value="SRF-TF"/>
    <property type="match status" value="1"/>
</dbReference>
<keyword evidence="3" id="KW-0238">DNA-binding</keyword>
<evidence type="ECO:0000313" key="7">
    <source>
        <dbReference type="EMBL" id="KAF3320926.1"/>
    </source>
</evidence>